<reference evidence="1 2" key="2">
    <citation type="submission" date="2017-10" db="EMBL/GenBank/DDBJ databases">
        <title>Extensive intraspecific genome diversity in a model arbuscular mycorrhizal fungus.</title>
        <authorList>
            <person name="Chen E.C.H."/>
            <person name="Morin E."/>
            <person name="Baudet D."/>
            <person name="Noel J."/>
            <person name="Ndikumana S."/>
            <person name="Charron P."/>
            <person name="St-Onge C."/>
            <person name="Giorgi J."/>
            <person name="Grigoriev I.V."/>
            <person name="Roux C."/>
            <person name="Martin F.M."/>
            <person name="Corradi N."/>
        </authorList>
    </citation>
    <scope>NUCLEOTIDE SEQUENCE [LARGE SCALE GENOMIC DNA]</scope>
    <source>
        <strain evidence="1 2">C2</strain>
    </source>
</reference>
<accession>A0A2N1ME46</accession>
<organism evidence="1 2">
    <name type="scientific">Rhizophagus irregularis</name>
    <dbReference type="NCBI Taxonomy" id="588596"/>
    <lineage>
        <taxon>Eukaryota</taxon>
        <taxon>Fungi</taxon>
        <taxon>Fungi incertae sedis</taxon>
        <taxon>Mucoromycota</taxon>
        <taxon>Glomeromycotina</taxon>
        <taxon>Glomeromycetes</taxon>
        <taxon>Glomerales</taxon>
        <taxon>Glomeraceae</taxon>
        <taxon>Rhizophagus</taxon>
    </lineage>
</organism>
<comment type="caution">
    <text evidence="1">The sequence shown here is derived from an EMBL/GenBank/DDBJ whole genome shotgun (WGS) entry which is preliminary data.</text>
</comment>
<dbReference type="EMBL" id="LLXL01002815">
    <property type="protein sequence ID" value="PKK59904.1"/>
    <property type="molecule type" value="Genomic_DNA"/>
</dbReference>
<proteinExistence type="predicted"/>
<gene>
    <name evidence="1" type="ORF">RhiirC2_794132</name>
</gene>
<reference evidence="1 2" key="1">
    <citation type="submission" date="2016-04" db="EMBL/GenBank/DDBJ databases">
        <title>Genome analyses suggest a sexual origin of heterokaryosis in a supposedly ancient asexual fungus.</title>
        <authorList>
            <person name="Ropars J."/>
            <person name="Sedzielewska K."/>
            <person name="Noel J."/>
            <person name="Charron P."/>
            <person name="Farinelli L."/>
            <person name="Marton T."/>
            <person name="Kruger M."/>
            <person name="Pelin A."/>
            <person name="Brachmann A."/>
            <person name="Corradi N."/>
        </authorList>
    </citation>
    <scope>NUCLEOTIDE SEQUENCE [LARGE SCALE GENOMIC DNA]</scope>
    <source>
        <strain evidence="1 2">C2</strain>
    </source>
</reference>
<dbReference type="VEuPathDB" id="FungiDB:RhiirA1_517363"/>
<dbReference type="Proteomes" id="UP000233469">
    <property type="component" value="Unassembled WGS sequence"/>
</dbReference>
<evidence type="ECO:0000313" key="2">
    <source>
        <dbReference type="Proteomes" id="UP000233469"/>
    </source>
</evidence>
<dbReference type="AlphaFoldDB" id="A0A2N1ME46"/>
<name>A0A2N1ME46_9GLOM</name>
<sequence length="285" mass="33633">MLLTTAINVTAIPAQSVSLLWNNEIVLDKDIRKYVGKIIDYRWMDNHLNYGNLSDIFQFTQNHMINWVATSKFLHHNSWNDSTCNAHSKDVSWKVKSSTNKLPTLDILNRNFPDFINNEINYILYKDADKLNLFITDSIKYSNTFHWSLRDNEDIMDNAILLLRSYISEDLYQSFCTHFNTQKAVIKVILKFMEHSCRLIKLNIWKVRSAAWKAKKRALDITKNSFKNYHQIRNMRNLRLSHRESQGYICPQMVTLRNYYNHADLLFIILASSNFLHSGLLFKLT</sequence>
<protein>
    <submittedName>
        <fullName evidence="1">Uncharacterized protein</fullName>
    </submittedName>
</protein>
<dbReference type="VEuPathDB" id="FungiDB:FUN_000055"/>
<dbReference type="VEuPathDB" id="FungiDB:RhiirFUN_004232"/>
<evidence type="ECO:0000313" key="1">
    <source>
        <dbReference type="EMBL" id="PKK59904.1"/>
    </source>
</evidence>